<proteinExistence type="predicted"/>
<keyword evidence="2" id="KW-1185">Reference proteome</keyword>
<dbReference type="EMBL" id="CM055100">
    <property type="protein sequence ID" value="KAJ7543677.1"/>
    <property type="molecule type" value="Genomic_DNA"/>
</dbReference>
<name>A0ACC2CPX8_DIPCM</name>
<accession>A0ACC2CPX8</accession>
<gene>
    <name evidence="1" type="ORF">O6H91_09G047900</name>
</gene>
<organism evidence="1 2">
    <name type="scientific">Diphasiastrum complanatum</name>
    <name type="common">Issler's clubmoss</name>
    <name type="synonym">Lycopodium complanatum</name>
    <dbReference type="NCBI Taxonomy" id="34168"/>
    <lineage>
        <taxon>Eukaryota</taxon>
        <taxon>Viridiplantae</taxon>
        <taxon>Streptophyta</taxon>
        <taxon>Embryophyta</taxon>
        <taxon>Tracheophyta</taxon>
        <taxon>Lycopodiopsida</taxon>
        <taxon>Lycopodiales</taxon>
        <taxon>Lycopodiaceae</taxon>
        <taxon>Lycopodioideae</taxon>
        <taxon>Diphasiastrum</taxon>
    </lineage>
</organism>
<reference evidence="2" key="1">
    <citation type="journal article" date="2024" name="Proc. Natl. Acad. Sci. U.S.A.">
        <title>Extraordinary preservation of gene collinearity over three hundred million years revealed in homosporous lycophytes.</title>
        <authorList>
            <person name="Li C."/>
            <person name="Wickell D."/>
            <person name="Kuo L.Y."/>
            <person name="Chen X."/>
            <person name="Nie B."/>
            <person name="Liao X."/>
            <person name="Peng D."/>
            <person name="Ji J."/>
            <person name="Jenkins J."/>
            <person name="Williams M."/>
            <person name="Shu S."/>
            <person name="Plott C."/>
            <person name="Barry K."/>
            <person name="Rajasekar S."/>
            <person name="Grimwood J."/>
            <person name="Han X."/>
            <person name="Sun S."/>
            <person name="Hou Z."/>
            <person name="He W."/>
            <person name="Dai G."/>
            <person name="Sun C."/>
            <person name="Schmutz J."/>
            <person name="Leebens-Mack J.H."/>
            <person name="Li F.W."/>
            <person name="Wang L."/>
        </authorList>
    </citation>
    <scope>NUCLEOTIDE SEQUENCE [LARGE SCALE GENOMIC DNA]</scope>
    <source>
        <strain evidence="2">cv. PW_Plant_1</strain>
    </source>
</reference>
<protein>
    <submittedName>
        <fullName evidence="1">Uncharacterized protein</fullName>
    </submittedName>
</protein>
<dbReference type="Proteomes" id="UP001162992">
    <property type="component" value="Chromosome 9"/>
</dbReference>
<comment type="caution">
    <text evidence="1">The sequence shown here is derived from an EMBL/GenBank/DDBJ whole genome shotgun (WGS) entry which is preliminary data.</text>
</comment>
<evidence type="ECO:0000313" key="1">
    <source>
        <dbReference type="EMBL" id="KAJ7543677.1"/>
    </source>
</evidence>
<evidence type="ECO:0000313" key="2">
    <source>
        <dbReference type="Proteomes" id="UP001162992"/>
    </source>
</evidence>
<sequence>MAHFSSSVVLGLLVLFVLLSAVVGEMIIDTREARQSAKEQSDVNGGSRQLLHTQGGSSFVLCPPLTACANVKQTITCKSGLPASTTLCWCCQVKEFPDAKSCSLEEKGVAHPC</sequence>